<dbReference type="Proteomes" id="UP000029738">
    <property type="component" value="Unassembled WGS sequence"/>
</dbReference>
<reference evidence="3" key="1">
    <citation type="journal article" date="2015" name="Genome Announc.">
        <title>Draft Genome Sequence of Tolypothrix boutellei Strain VB521301.</title>
        <authorList>
            <person name="Chandrababunaidu M.M."/>
            <person name="Singh D."/>
            <person name="Sen D."/>
            <person name="Bhan S."/>
            <person name="Das S."/>
            <person name="Gupta A."/>
            <person name="Adhikary S.P."/>
            <person name="Tripathy S."/>
        </authorList>
    </citation>
    <scope>NUCLEOTIDE SEQUENCE</scope>
    <source>
        <strain evidence="3">VB521301</strain>
    </source>
</reference>
<dbReference type="Pfam" id="PF13620">
    <property type="entry name" value="CarboxypepD_reg"/>
    <property type="match status" value="1"/>
</dbReference>
<evidence type="ECO:0000313" key="3">
    <source>
        <dbReference type="EMBL" id="KIE07479.1"/>
    </source>
</evidence>
<keyword evidence="4" id="KW-1185">Reference proteome</keyword>
<accession>A0A0C1QPQ3</accession>
<feature type="region of interest" description="Disordered" evidence="1">
    <location>
        <begin position="116"/>
        <end position="160"/>
    </location>
</feature>
<dbReference type="Gene3D" id="2.60.40.1120">
    <property type="entry name" value="Carboxypeptidase-like, regulatory domain"/>
    <property type="match status" value="1"/>
</dbReference>
<dbReference type="InterPro" id="IPR013783">
    <property type="entry name" value="Ig-like_fold"/>
</dbReference>
<reference evidence="2" key="2">
    <citation type="submission" date="2019-11" db="EMBL/GenBank/DDBJ databases">
        <title>Improved Assembly of Tolypothrix boutellei genome.</title>
        <authorList>
            <person name="Sarangi A.N."/>
            <person name="Mukherjee M."/>
            <person name="Ghosh S."/>
            <person name="Singh D."/>
            <person name="Das A."/>
            <person name="Kant S."/>
            <person name="Prusty A."/>
            <person name="Tripathy S."/>
        </authorList>
    </citation>
    <scope>NUCLEOTIDE SEQUENCE</scope>
    <source>
        <strain evidence="2">VB521301</strain>
    </source>
</reference>
<organism evidence="3">
    <name type="scientific">Tolypothrix bouteillei VB521301</name>
    <dbReference type="NCBI Taxonomy" id="1479485"/>
    <lineage>
        <taxon>Bacteria</taxon>
        <taxon>Bacillati</taxon>
        <taxon>Cyanobacteriota</taxon>
        <taxon>Cyanophyceae</taxon>
        <taxon>Nostocales</taxon>
        <taxon>Tolypothrichaceae</taxon>
        <taxon>Tolypothrix</taxon>
    </lineage>
</organism>
<dbReference type="Gene3D" id="2.60.40.10">
    <property type="entry name" value="Immunoglobulins"/>
    <property type="match status" value="1"/>
</dbReference>
<name>A0A0C1QPQ3_9CYAN</name>
<feature type="compositionally biased region" description="Polar residues" evidence="1">
    <location>
        <begin position="116"/>
        <end position="130"/>
    </location>
</feature>
<protein>
    <submittedName>
        <fullName evidence="3">Cna B-type</fullName>
    </submittedName>
</protein>
<feature type="region of interest" description="Disordered" evidence="1">
    <location>
        <begin position="17"/>
        <end position="47"/>
    </location>
</feature>
<sequence>MLYLALPSVPPPIVITLPPQDVRSEQSTEKTPAVKKPTKPSIENSGLTSVTTAQSLVCISQQPQASDRLGDRLRQVLTKSEGKTVNCISQKKSDIFISQAHLRKQKPAIGFSPVTSASTSVQNSSPTANNLALEEGTTASAPLTTTDKINPVDANSDGQLNNQKFTSALDRFSQKNAMGQILAAVQELINISLTGSLKNPISDAVEAHNQNSQQIANSTLEQTSIPIDSVGDRETVATAPLSITDKLKPANNPAEKLNHQKLIGALDRFTRKNAVGQILAAVQGLINFSLTGSLKNPTSDIVQADSQNSQQLATSTQPISTIDSPTQGKDSINGGIELARVAGEPFLVGVVINGREVGTLDIISEGRTLLIPLEKFADIAGFSVEISDSVVQLSTPLGSVKLQPDSLKQINGVSYITNAKLQEELKIKIELNTADVTLLTELPWQGNLRQRSASANDLKPDFLPPSNLISNFQQELNFSNSNGDSEFRTSTTLGGRLLGFAYRFRMENNFEDTPDISEYYIYKRSGQFRYQLGRQQLGLNNLFSGLDLTGFQVGYTNLPPETFGSNSSANEILPRSSNPRQTFRGQAPPVSFVQLRVGGIVVAQQQVGFNGRYEFIDVNLPVAQSSEVEVVIFDRNNLRVPIEIRSARINTSDLLLPAGGNVQLAGVGLSGNLAQNLLSNSDSSNDNQLVGFYQVRQGLSNNLTLEGSFQAAPDTLQTQAGLIWRLANPVILSGSVGSSYGKLGYSADLDVQLNRLDIRANSRSLPEGYTGKNNTERYNHSLELNYRVGNFLNVGFVARSQKDDSNDATNYILPTFYARPFSNVSLNGRPDIDGRYLFNAFYQPNSATRVSFSTYGDAYISDLSYNLSRNYRMSFGTEFGDSLAPRYSVSIGHQPNSLSKLSWNLGLAYSDGQVGPIAGASMHVLPGLLARVDYQGIPSRSKGYGGLGDDRLTVSLVSDLSFLSGRIAPAESFGISKERGGIAGRLVIEGKTKDFDLGGSIVRVYDNQNQEAGVAKTDSKGNFFVGNLREGTYVVQLEPEELPVELSIMKSSAVAEVATSAVTSVDFPVRPEFGIAGRITNISGQPLGKVRLELINGAGARVITGVTDEFGLYRLDGVPVGVYTLRVSPQDSLNPNDSLPKLEIQIRNQFVYDRNLQLPISAAAKKKQ</sequence>
<evidence type="ECO:0000256" key="1">
    <source>
        <dbReference type="SAM" id="MobiDB-lite"/>
    </source>
</evidence>
<dbReference type="EMBL" id="JHEG04000001">
    <property type="protein sequence ID" value="KAF3889047.1"/>
    <property type="molecule type" value="Genomic_DNA"/>
</dbReference>
<dbReference type="SUPFAM" id="SSF49478">
    <property type="entry name" value="Cna protein B-type domain"/>
    <property type="match status" value="2"/>
</dbReference>
<feature type="compositionally biased region" description="Polar residues" evidence="1">
    <location>
        <begin position="137"/>
        <end position="148"/>
    </location>
</feature>
<evidence type="ECO:0000313" key="4">
    <source>
        <dbReference type="Proteomes" id="UP000029738"/>
    </source>
</evidence>
<dbReference type="AlphaFoldDB" id="A0A0C1QPQ3"/>
<dbReference type="OrthoDB" id="501348at2"/>
<proteinExistence type="predicted"/>
<evidence type="ECO:0000313" key="2">
    <source>
        <dbReference type="EMBL" id="KAF3889047.1"/>
    </source>
</evidence>
<gene>
    <name evidence="3" type="ORF">DA73_0241070</name>
    <name evidence="2" type="ORF">DA73_0400028890</name>
</gene>
<dbReference type="STRING" id="1479485.DA73_0241070"/>
<dbReference type="EMBL" id="JHEG02000059">
    <property type="protein sequence ID" value="KIE07479.1"/>
    <property type="molecule type" value="Genomic_DNA"/>
</dbReference>
<comment type="caution">
    <text evidence="3">The sequence shown here is derived from an EMBL/GenBank/DDBJ whole genome shotgun (WGS) entry which is preliminary data.</text>
</comment>
<dbReference type="RefSeq" id="WP_038075985.1">
    <property type="nucleotide sequence ID" value="NZ_JHEG04000001.1"/>
</dbReference>